<accession>A0A6M5Y7N4</accession>
<dbReference type="KEGG" id="stae:HNV11_13715"/>
<organism evidence="3 4">
    <name type="scientific">Spirosoma taeanense</name>
    <dbReference type="NCBI Taxonomy" id="2735870"/>
    <lineage>
        <taxon>Bacteria</taxon>
        <taxon>Pseudomonadati</taxon>
        <taxon>Bacteroidota</taxon>
        <taxon>Cytophagia</taxon>
        <taxon>Cytophagales</taxon>
        <taxon>Cytophagaceae</taxon>
        <taxon>Spirosoma</taxon>
    </lineage>
</organism>
<feature type="region of interest" description="Disordered" evidence="1">
    <location>
        <begin position="27"/>
        <end position="99"/>
    </location>
</feature>
<dbReference type="RefSeq" id="WP_171740201.1">
    <property type="nucleotide sequence ID" value="NZ_CP053435.1"/>
</dbReference>
<dbReference type="EMBL" id="CP053435">
    <property type="protein sequence ID" value="QJW90357.1"/>
    <property type="molecule type" value="Genomic_DNA"/>
</dbReference>
<evidence type="ECO:0000256" key="1">
    <source>
        <dbReference type="SAM" id="MobiDB-lite"/>
    </source>
</evidence>
<reference evidence="3 4" key="1">
    <citation type="submission" date="2020-05" db="EMBL/GenBank/DDBJ databases">
        <title>Genome sequencing of Spirosoma sp. TS118.</title>
        <authorList>
            <person name="Lee J.-H."/>
            <person name="Jeong S."/>
            <person name="Zhao L."/>
            <person name="Jung J.-H."/>
            <person name="Kim M.-K."/>
            <person name="Lim S."/>
        </authorList>
    </citation>
    <scope>NUCLEOTIDE SEQUENCE [LARGE SCALE GENOMIC DNA]</scope>
    <source>
        <strain evidence="3 4">TS118</strain>
    </source>
</reference>
<keyword evidence="2" id="KW-0732">Signal</keyword>
<evidence type="ECO:0000313" key="4">
    <source>
        <dbReference type="Proteomes" id="UP000502756"/>
    </source>
</evidence>
<feature type="compositionally biased region" description="Polar residues" evidence="1">
    <location>
        <begin position="41"/>
        <end position="58"/>
    </location>
</feature>
<evidence type="ECO:0000256" key="2">
    <source>
        <dbReference type="SAM" id="SignalP"/>
    </source>
</evidence>
<protein>
    <submittedName>
        <fullName evidence="3">Uncharacterized protein</fullName>
    </submittedName>
</protein>
<dbReference type="Proteomes" id="UP000502756">
    <property type="component" value="Chromosome"/>
</dbReference>
<proteinExistence type="predicted"/>
<dbReference type="AlphaFoldDB" id="A0A6M5Y7N4"/>
<evidence type="ECO:0000313" key="3">
    <source>
        <dbReference type="EMBL" id="QJW90357.1"/>
    </source>
</evidence>
<keyword evidence="4" id="KW-1185">Reference proteome</keyword>
<feature type="signal peptide" evidence="2">
    <location>
        <begin position="1"/>
        <end position="19"/>
    </location>
</feature>
<sequence length="99" mass="10298">MRPILFSLFLCLSGSVCFAQIDSARTVRSGQTPNPPVLTPGINSPISAPGTLMQSSPRPNALPQGTLGKGDVKTTPPSDPRAFGVAIPLGKAKKDTLKN</sequence>
<feature type="chain" id="PRO_5026998618" evidence="2">
    <location>
        <begin position="20"/>
        <end position="99"/>
    </location>
</feature>
<name>A0A6M5Y7N4_9BACT</name>
<gene>
    <name evidence="3" type="ORF">HNV11_13715</name>
</gene>